<keyword evidence="1" id="KW-1133">Transmembrane helix</keyword>
<keyword evidence="1" id="KW-0812">Transmembrane</keyword>
<feature type="transmembrane region" description="Helical" evidence="1">
    <location>
        <begin position="203"/>
        <end position="222"/>
    </location>
</feature>
<gene>
    <name evidence="2" type="ORF">NMY3_01111</name>
</gene>
<proteinExistence type="predicted"/>
<feature type="transmembrane region" description="Helical" evidence="1">
    <location>
        <begin position="228"/>
        <end position="248"/>
    </location>
</feature>
<dbReference type="GO" id="GO:0004175">
    <property type="term" value="F:endopeptidase activity"/>
    <property type="evidence" value="ECO:0007669"/>
    <property type="project" value="UniProtKB-ARBA"/>
</dbReference>
<name>A0A654LY31_9ARCH</name>
<evidence type="ECO:0000313" key="2">
    <source>
        <dbReference type="EMBL" id="ALI35316.1"/>
    </source>
</evidence>
<dbReference type="OrthoDB" id="302342at2157"/>
<dbReference type="EMBL" id="CP012850">
    <property type="protein sequence ID" value="ALI35316.1"/>
    <property type="molecule type" value="Genomic_DNA"/>
</dbReference>
<dbReference type="KEGG" id="taa:NMY3_01111"/>
<feature type="transmembrane region" description="Helical" evidence="1">
    <location>
        <begin position="86"/>
        <end position="106"/>
    </location>
</feature>
<feature type="transmembrane region" description="Helical" evidence="1">
    <location>
        <begin position="45"/>
        <end position="65"/>
    </location>
</feature>
<evidence type="ECO:0008006" key="4">
    <source>
        <dbReference type="Google" id="ProtNLM"/>
    </source>
</evidence>
<protein>
    <recommendedName>
        <fullName evidence="4">CAAX amino terminal protease self-immunity</fullName>
    </recommendedName>
</protein>
<keyword evidence="3" id="KW-1185">Reference proteome</keyword>
<dbReference type="RefSeq" id="WP_196817811.1">
    <property type="nucleotide sequence ID" value="NZ_CP012850.1"/>
</dbReference>
<organism evidence="2 3">
    <name type="scientific">Candidatus Nitrosocosmicus oleophilus</name>
    <dbReference type="NCBI Taxonomy" id="1353260"/>
    <lineage>
        <taxon>Archaea</taxon>
        <taxon>Nitrososphaerota</taxon>
        <taxon>Nitrososphaeria</taxon>
        <taxon>Nitrososphaerales</taxon>
        <taxon>Nitrososphaeraceae</taxon>
        <taxon>Candidatus Nitrosocosmicus</taxon>
    </lineage>
</organism>
<evidence type="ECO:0000256" key="1">
    <source>
        <dbReference type="SAM" id="Phobius"/>
    </source>
</evidence>
<keyword evidence="1" id="KW-0472">Membrane</keyword>
<dbReference type="GO" id="GO:0080120">
    <property type="term" value="P:CAAX-box protein maturation"/>
    <property type="evidence" value="ECO:0007669"/>
    <property type="project" value="UniProtKB-ARBA"/>
</dbReference>
<feature type="transmembrane region" description="Helical" evidence="1">
    <location>
        <begin position="118"/>
        <end position="141"/>
    </location>
</feature>
<dbReference type="Proteomes" id="UP000058925">
    <property type="component" value="Chromosome"/>
</dbReference>
<evidence type="ECO:0000313" key="3">
    <source>
        <dbReference type="Proteomes" id="UP000058925"/>
    </source>
</evidence>
<reference evidence="3" key="1">
    <citation type="submission" date="2015-10" db="EMBL/GenBank/DDBJ databases">
        <title>Niche specialization of a soil ammonia-oxidizing archaeon, Candidatus Nitrosocosmicus oleophilus.</title>
        <authorList>
            <person name="Jung M.-Y."/>
            <person name="Rhee S.-K."/>
        </authorList>
    </citation>
    <scope>NUCLEOTIDE SEQUENCE [LARGE SCALE GENOMIC DNA]</scope>
    <source>
        <strain evidence="3">MY3</strain>
    </source>
</reference>
<dbReference type="GeneID" id="60421213"/>
<feature type="transmembrane region" description="Helical" evidence="1">
    <location>
        <begin position="178"/>
        <end position="198"/>
    </location>
</feature>
<feature type="transmembrane region" description="Helical" evidence="1">
    <location>
        <begin position="153"/>
        <end position="172"/>
    </location>
</feature>
<feature type="transmembrane region" description="Helical" evidence="1">
    <location>
        <begin position="5"/>
        <end position="25"/>
    </location>
</feature>
<dbReference type="AlphaFoldDB" id="A0A654LY31"/>
<sequence length="267" mass="29831">MKRHVLLIIIAITVYLVWTFATYLFEGRINLLHIDDPIGRLEYSVIVNMIIGTVIALLVIRPFIIESVIESGQLSLSQIGFRSIKNTVVLVAVAGTIGFLLFVIQGSASLNPIVFSNVFSQTLPTSIAEVVVCWAVMGASMESFSKNKFGKKLSVIVGIITSTVLFGVYHFAHSEPFNQINTVMILMLPGLLTSIVYFVGRNIYATIVFHNFQALFGVLASVEIEHMLQIQFLVVMLAVASVLVLIIMDRFILRRKSDSIFEWKMKR</sequence>
<accession>A0A654LY31</accession>